<proteinExistence type="predicted"/>
<comment type="caution">
    <text evidence="2">The sequence shown here is derived from an EMBL/GenBank/DDBJ whole genome shotgun (WGS) entry which is preliminary data.</text>
</comment>
<keyword evidence="1" id="KW-0812">Transmembrane</keyword>
<accession>A0ABU5ZW99</accession>
<evidence type="ECO:0000313" key="3">
    <source>
        <dbReference type="Proteomes" id="UP001327027"/>
    </source>
</evidence>
<evidence type="ECO:0000256" key="1">
    <source>
        <dbReference type="SAM" id="Phobius"/>
    </source>
</evidence>
<keyword evidence="3" id="KW-1185">Reference proteome</keyword>
<dbReference type="EMBL" id="JAYKLX010000005">
    <property type="protein sequence ID" value="MEB3346117.1"/>
    <property type="molecule type" value="Genomic_DNA"/>
</dbReference>
<dbReference type="Proteomes" id="UP001327027">
    <property type="component" value="Unassembled WGS sequence"/>
</dbReference>
<keyword evidence="1" id="KW-1133">Transmembrane helix</keyword>
<dbReference type="RefSeq" id="WP_324180142.1">
    <property type="nucleotide sequence ID" value="NZ_BAABAW010000006.1"/>
</dbReference>
<sequence length="212" mass="24401">MKKDNKHTSTDGFKVPENYFENLGKKLMDQLETKKEKNDLLESTTASGFKTPDDYFKNFKKQLLNKLQVEKEEHTITKNKIESGFKTPQGYFDSFEEKLSKKIESQKSESKVISIFSKRNILYVSGIAAMIAVIISLSINKETSFNFEDIEIADIHTYFDEGNIELSNEEIANLLGDGISYTETLENEVISDQDLIDYISEEDLEDEIMFIE</sequence>
<organism evidence="2 3">
    <name type="scientific">Aquimarina gracilis</name>
    <dbReference type="NCBI Taxonomy" id="874422"/>
    <lineage>
        <taxon>Bacteria</taxon>
        <taxon>Pseudomonadati</taxon>
        <taxon>Bacteroidota</taxon>
        <taxon>Flavobacteriia</taxon>
        <taxon>Flavobacteriales</taxon>
        <taxon>Flavobacteriaceae</taxon>
        <taxon>Aquimarina</taxon>
    </lineage>
</organism>
<keyword evidence="1" id="KW-0472">Membrane</keyword>
<feature type="transmembrane region" description="Helical" evidence="1">
    <location>
        <begin position="121"/>
        <end position="139"/>
    </location>
</feature>
<protein>
    <submittedName>
        <fullName evidence="2">Uncharacterized protein</fullName>
    </submittedName>
</protein>
<gene>
    <name evidence="2" type="ORF">U6A24_11635</name>
</gene>
<evidence type="ECO:0000313" key="2">
    <source>
        <dbReference type="EMBL" id="MEB3346117.1"/>
    </source>
</evidence>
<reference evidence="2 3" key="1">
    <citation type="journal article" date="2013" name="Int. J. Syst. Evol. Microbiol.">
        <title>Aquimarina gracilis sp. nov., isolated from the gut microflora of a mussel, Mytilus coruscus, and emended description of Aquimarina spongiae.</title>
        <authorList>
            <person name="Park S.C."/>
            <person name="Choe H.N."/>
            <person name="Baik K.S."/>
            <person name="Seong C.N."/>
        </authorList>
    </citation>
    <scope>NUCLEOTIDE SEQUENCE [LARGE SCALE GENOMIC DNA]</scope>
    <source>
        <strain evidence="2 3">PSC32</strain>
    </source>
</reference>
<name>A0ABU5ZW99_9FLAO</name>